<dbReference type="InterPro" id="IPR008969">
    <property type="entry name" value="CarboxyPept-like_regulatory"/>
</dbReference>
<dbReference type="NCBIfam" id="TIGR04183">
    <property type="entry name" value="Por_Secre_tail"/>
    <property type="match status" value="1"/>
</dbReference>
<dbReference type="EMBL" id="DTOZ01000191">
    <property type="protein sequence ID" value="HGE78932.1"/>
    <property type="molecule type" value="Genomic_DNA"/>
</dbReference>
<evidence type="ECO:0000259" key="2">
    <source>
        <dbReference type="Pfam" id="PF01364"/>
    </source>
</evidence>
<dbReference type="InterPro" id="IPR013783">
    <property type="entry name" value="Ig-like_fold"/>
</dbReference>
<gene>
    <name evidence="5" type="ORF">ENX68_08090</name>
</gene>
<dbReference type="Gene3D" id="2.60.40.10">
    <property type="entry name" value="Immunoglobulins"/>
    <property type="match status" value="1"/>
</dbReference>
<dbReference type="GO" id="GO:0006508">
    <property type="term" value="P:proteolysis"/>
    <property type="evidence" value="ECO:0007669"/>
    <property type="project" value="InterPro"/>
</dbReference>
<dbReference type="Gene3D" id="2.60.40.3800">
    <property type="match status" value="1"/>
</dbReference>
<dbReference type="InterPro" id="IPR026444">
    <property type="entry name" value="Secre_tail"/>
</dbReference>
<feature type="domain" description="Gingipain" evidence="2">
    <location>
        <begin position="204"/>
        <end position="567"/>
    </location>
</feature>
<dbReference type="InterPro" id="IPR038490">
    <property type="entry name" value="Gingipain_propep_sf"/>
</dbReference>
<organism evidence="5">
    <name type="scientific">candidate division WOR-3 bacterium</name>
    <dbReference type="NCBI Taxonomy" id="2052148"/>
    <lineage>
        <taxon>Bacteria</taxon>
        <taxon>Bacteria division WOR-3</taxon>
    </lineage>
</organism>
<dbReference type="Gene3D" id="2.60.40.4070">
    <property type="match status" value="1"/>
</dbReference>
<dbReference type="Pfam" id="PF18962">
    <property type="entry name" value="Por_Secre_tail"/>
    <property type="match status" value="1"/>
</dbReference>
<accession>A0A7V3RIQ7</accession>
<dbReference type="GO" id="GO:0004197">
    <property type="term" value="F:cysteine-type endopeptidase activity"/>
    <property type="evidence" value="ECO:0007669"/>
    <property type="project" value="InterPro"/>
</dbReference>
<dbReference type="Pfam" id="PF08126">
    <property type="entry name" value="Propeptide_C25"/>
    <property type="match status" value="1"/>
</dbReference>
<dbReference type="SUPFAM" id="SSF49464">
    <property type="entry name" value="Carboxypeptidase regulatory domain-like"/>
    <property type="match status" value="1"/>
</dbReference>
<dbReference type="AlphaFoldDB" id="A0A7V3RIQ7"/>
<reference evidence="5" key="1">
    <citation type="journal article" date="2020" name="mSystems">
        <title>Genome- and Community-Level Interaction Insights into Carbon Utilization and Element Cycling Functions of Hydrothermarchaeota in Hydrothermal Sediment.</title>
        <authorList>
            <person name="Zhou Z."/>
            <person name="Liu Y."/>
            <person name="Xu W."/>
            <person name="Pan J."/>
            <person name="Luo Z.H."/>
            <person name="Li M."/>
        </authorList>
    </citation>
    <scope>NUCLEOTIDE SEQUENCE [LARGE SCALE GENOMIC DNA]</scope>
    <source>
        <strain evidence="5">SpSt-961</strain>
    </source>
</reference>
<sequence length="1150" mass="130237">MPGILNPFAFFLIAGLYKGKIEFNINELQFIQSEGLIKLRLPNFELTDEPGAPELPCKALKIALPLNARIRDIRIASTEKREFELSSNISYAQAPVILSQGSLEKRVVPKPAIYQSSKPYPDEILRVAGYGVYKNFQICELICIPFQYYPLLKKLVAFKSIRFEIYYDGKPKETKENGILKKIVSNGSDLLPDEQILEQKGLQYVIITEEPMDTVFKRLADWKNKKGIPAGVRSVNWILNHYPGEDNPAKIRNYLKTLSDSNTRYVLLGGDVNIIPCRFAYAMTCSAGIVPGREDTMPCDLYYGDLQGNWDFDNDQSYGEIEDSVDLYPDLFVGRAPVKTIAEAQRFVEKVLRYEKNPELNYLDNALFAAEILWADPYTDESIHKNRIGNESFPPYYQLTKLYQSLGNETKEAVMQAIRQGQNLINHDGHGWINLISVGGWPHRIYSIDFDTMTNSPRYGILYSIGCWTNAFDSACVGEAFVNSPNGGGVAYIGNSSYGWGSPGNPGFGYSDRFDFRFFYSLFREDNFHLGEALALAKAYFIPYSREENVYRWHQYQVNLLGDPELPVWTKIPDTLLVSYPQFIPLGSARVLITVQDKVTNLPIKDALVCLMKGNESYSAGYTDATGSIFLDARTTDSGYYDLTISAHNYIPLEITIPVVNGPYVNYCGWQINDIFGNNDQIPNPGENILLPTKILNSGSSTARDIQLGLSTNDTIVVILDSIALMDSLLSNDSITINDAFAIRIKDSAVNGNFIRFNLSSTFNNQTLLFNPCMIIGTPVIHNAQLNITTPPVLPGQVESLFIELKNTGYGAGHSVYGILSSIDPYLFILVDTLQYGEIPPGTSKIDSLPFVLYISPFCPVPHQAHLLLKIYSENYQFTDTVLILVGETGFYDDMESQTNYWTTGGLNNLWHISERRSFSLNHSWYCGNETTAQYIDNMNCYIQSIPFMIQKNSLFKFYRWFNVPIYGRDGIYVIVIHNGNEDTLDFIGTGGALKKREIQSDWFCEKYRLKDYSAGDTIQIRFVFISDNDGHTGEGFYIDDVCVEYLYSISEADSQNTPSPRQFFYIHPNPFRKNLLIRFKIPEKGIASIKIFDISGRLVKEWGYEILRLSDQILWNGTDDSGRRLPSGVYFVRLESDIFKSTEKAILLR</sequence>
<dbReference type="Gene3D" id="3.40.50.10390">
    <property type="entry name" value="Gingipain r, domain 1"/>
    <property type="match status" value="1"/>
</dbReference>
<dbReference type="InterPro" id="IPR029031">
    <property type="entry name" value="Gingipain_N_sf"/>
</dbReference>
<evidence type="ECO:0000259" key="3">
    <source>
        <dbReference type="Pfam" id="PF08126"/>
    </source>
</evidence>
<evidence type="ECO:0000259" key="4">
    <source>
        <dbReference type="Pfam" id="PF18962"/>
    </source>
</evidence>
<protein>
    <submittedName>
        <fullName evidence="5">T9SS type A sorting domain-containing protein</fullName>
    </submittedName>
</protein>
<evidence type="ECO:0000256" key="1">
    <source>
        <dbReference type="ARBA" id="ARBA00022729"/>
    </source>
</evidence>
<feature type="domain" description="Gingipain propeptide" evidence="3">
    <location>
        <begin position="21"/>
        <end position="183"/>
    </location>
</feature>
<dbReference type="SUPFAM" id="SSF52129">
    <property type="entry name" value="Caspase-like"/>
    <property type="match status" value="1"/>
</dbReference>
<dbReference type="InterPro" id="IPR029030">
    <property type="entry name" value="Caspase-like_dom_sf"/>
</dbReference>
<name>A0A7V3RIQ7_UNCW3</name>
<feature type="domain" description="Secretion system C-terminal sorting" evidence="4">
    <location>
        <begin position="1067"/>
        <end position="1147"/>
    </location>
</feature>
<dbReference type="Gene3D" id="3.40.50.1460">
    <property type="match status" value="1"/>
</dbReference>
<evidence type="ECO:0000313" key="5">
    <source>
        <dbReference type="EMBL" id="HGE78932.1"/>
    </source>
</evidence>
<proteinExistence type="predicted"/>
<keyword evidence="1" id="KW-0732">Signal</keyword>
<dbReference type="InterPro" id="IPR012600">
    <property type="entry name" value="Propeptide_C25"/>
</dbReference>
<dbReference type="InterPro" id="IPR001769">
    <property type="entry name" value="Gingipain"/>
</dbReference>
<dbReference type="Pfam" id="PF01364">
    <property type="entry name" value="Peptidase_C25"/>
    <property type="match status" value="1"/>
</dbReference>
<comment type="caution">
    <text evidence="5">The sequence shown here is derived from an EMBL/GenBank/DDBJ whole genome shotgun (WGS) entry which is preliminary data.</text>
</comment>